<name>A0A857DJK8_9FIRM</name>
<keyword evidence="2" id="KW-0175">Coiled coil</keyword>
<keyword evidence="3" id="KW-0472">Membrane</keyword>
<dbReference type="Gene3D" id="2.40.420.20">
    <property type="match status" value="1"/>
</dbReference>
<proteinExistence type="predicted"/>
<evidence type="ECO:0000256" key="2">
    <source>
        <dbReference type="ARBA" id="ARBA00023054"/>
    </source>
</evidence>
<evidence type="ECO:0000313" key="5">
    <source>
        <dbReference type="Proteomes" id="UP000430508"/>
    </source>
</evidence>
<evidence type="ECO:0000313" key="4">
    <source>
        <dbReference type="EMBL" id="QHA00545.1"/>
    </source>
</evidence>
<dbReference type="InterPro" id="IPR050465">
    <property type="entry name" value="UPF0194_transport"/>
</dbReference>
<dbReference type="RefSeq" id="WP_025205675.1">
    <property type="nucleotide sequence ID" value="NZ_CP046996.1"/>
</dbReference>
<dbReference type="GO" id="GO:0030313">
    <property type="term" value="C:cell envelope"/>
    <property type="evidence" value="ECO:0007669"/>
    <property type="project" value="UniProtKB-SubCell"/>
</dbReference>
<reference evidence="4 5" key="1">
    <citation type="submission" date="2019-12" db="EMBL/GenBank/DDBJ databases">
        <title>Sequence classification of anaerobic respiratory reductive dehalogenases: First we see many, then we see few.</title>
        <authorList>
            <person name="Molenda O."/>
            <person name="Puentes Jacome L.A."/>
            <person name="Cao X."/>
            <person name="Nesbo C.L."/>
            <person name="Tang S."/>
            <person name="Morson N."/>
            <person name="Patron J."/>
            <person name="Lomheim L."/>
            <person name="Wishart D.S."/>
            <person name="Edwards E.A."/>
        </authorList>
    </citation>
    <scope>NUCLEOTIDE SEQUENCE [LARGE SCALE GENOMIC DNA]</scope>
    <source>
        <strain evidence="4 5">12DCA</strain>
    </source>
</reference>
<dbReference type="SUPFAM" id="SSF51230">
    <property type="entry name" value="Single hybrid motif"/>
    <property type="match status" value="1"/>
</dbReference>
<dbReference type="EMBL" id="CP046996">
    <property type="protein sequence ID" value="QHA00545.1"/>
    <property type="molecule type" value="Genomic_DNA"/>
</dbReference>
<sequence>MKTKRKSKIRKWMIYSLITLVVISVASAYLLRPKPFSYDSVTAQKGDITTNYTFSGNIETQNRQTVMSEKIMQVSKLNFQEGDTVKKGDILLKTTTGEAIKAKINGEITNLTAEEGSQVMAGTMLMDIVDYDNLQISIKVDEYDLPAIKTGNEANIEIAAIQKKLKGTICSISREGTVAGGVTYFTAAVDINKDPSLRIGMTAEVTIQNQKAVGVVTLPMSVIQFDANNTPFVFKEGERNAVVHTEITTGVNDGQTVEIKKGVAVGETIYYPKTTTANNLTFGGRMQGGQINDGNP</sequence>
<accession>A0A857DJK8</accession>
<organism evidence="4 5">
    <name type="scientific">Dehalobacter restrictus</name>
    <dbReference type="NCBI Taxonomy" id="55583"/>
    <lineage>
        <taxon>Bacteria</taxon>
        <taxon>Bacillati</taxon>
        <taxon>Bacillota</taxon>
        <taxon>Clostridia</taxon>
        <taxon>Eubacteriales</taxon>
        <taxon>Desulfitobacteriaceae</taxon>
        <taxon>Dehalobacter</taxon>
    </lineage>
</organism>
<keyword evidence="3" id="KW-1133">Transmembrane helix</keyword>
<evidence type="ECO:0000256" key="3">
    <source>
        <dbReference type="SAM" id="Phobius"/>
    </source>
</evidence>
<protein>
    <submittedName>
        <fullName evidence="4">HlyD family efflux transporter periplasmic adaptor subunit</fullName>
    </submittedName>
</protein>
<comment type="subcellular location">
    <subcellularLocation>
        <location evidence="1">Cell envelope</location>
    </subcellularLocation>
</comment>
<keyword evidence="3" id="KW-0812">Transmembrane</keyword>
<dbReference type="Proteomes" id="UP000430508">
    <property type="component" value="Chromosome"/>
</dbReference>
<dbReference type="InterPro" id="IPR011053">
    <property type="entry name" value="Single_hybrid_motif"/>
</dbReference>
<gene>
    <name evidence="4" type="ORF">GQ588_07825</name>
</gene>
<evidence type="ECO:0000256" key="1">
    <source>
        <dbReference type="ARBA" id="ARBA00004196"/>
    </source>
</evidence>
<dbReference type="PANTHER" id="PTHR32347:SF14">
    <property type="entry name" value="EFFLUX SYSTEM COMPONENT YKNX-RELATED"/>
    <property type="match status" value="1"/>
</dbReference>
<dbReference type="Gene3D" id="2.40.50.100">
    <property type="match status" value="1"/>
</dbReference>
<feature type="transmembrane region" description="Helical" evidence="3">
    <location>
        <begin position="12"/>
        <end position="31"/>
    </location>
</feature>
<dbReference type="AlphaFoldDB" id="A0A857DJK8"/>
<dbReference type="PANTHER" id="PTHR32347">
    <property type="entry name" value="EFFLUX SYSTEM COMPONENT YKNX-RELATED"/>
    <property type="match status" value="1"/>
</dbReference>